<evidence type="ECO:0000313" key="2">
    <source>
        <dbReference type="Proteomes" id="UP000887581"/>
    </source>
</evidence>
<sequence>MGNRNAKSTVRNSQSSSSLNQQKHLEEKSKLLRSISTYSRFPADVSSADEKENKSKWLTNSRQSLSHAPSANSMLSSISIETIQSHNTADNSALSVASDADGRIYRTGTGLKKRSYTVGCSDIQRIHVSCCVFDEKNVVRTINDENAFQLREKTVFSTKAADEAQMMRMPLKNSTSLLMPKSMSKLKSFSASWLIETKPGNTLISIKLPCQVKI</sequence>
<dbReference type="Proteomes" id="UP000887581">
    <property type="component" value="Unplaced"/>
</dbReference>
<proteinExistence type="predicted"/>
<feature type="region of interest" description="Disordered" evidence="1">
    <location>
        <begin position="1"/>
        <end position="26"/>
    </location>
</feature>
<protein>
    <submittedName>
        <fullName evidence="3">Uncharacterized protein</fullName>
    </submittedName>
</protein>
<feature type="compositionally biased region" description="Polar residues" evidence="1">
    <location>
        <begin position="1"/>
        <end position="11"/>
    </location>
</feature>
<name>A0A915PEB2_9BILA</name>
<reference evidence="3" key="1">
    <citation type="submission" date="2022-11" db="UniProtKB">
        <authorList>
            <consortium name="WormBaseParasite"/>
        </authorList>
    </citation>
    <scope>IDENTIFICATION</scope>
</reference>
<organism evidence="2 3">
    <name type="scientific">Setaria digitata</name>
    <dbReference type="NCBI Taxonomy" id="48799"/>
    <lineage>
        <taxon>Eukaryota</taxon>
        <taxon>Metazoa</taxon>
        <taxon>Ecdysozoa</taxon>
        <taxon>Nematoda</taxon>
        <taxon>Chromadorea</taxon>
        <taxon>Rhabditida</taxon>
        <taxon>Spirurina</taxon>
        <taxon>Spiruromorpha</taxon>
        <taxon>Filarioidea</taxon>
        <taxon>Setariidae</taxon>
        <taxon>Setaria</taxon>
    </lineage>
</organism>
<evidence type="ECO:0000256" key="1">
    <source>
        <dbReference type="SAM" id="MobiDB-lite"/>
    </source>
</evidence>
<feature type="region of interest" description="Disordered" evidence="1">
    <location>
        <begin position="43"/>
        <end position="70"/>
    </location>
</feature>
<keyword evidence="2" id="KW-1185">Reference proteome</keyword>
<accession>A0A915PEB2</accession>
<dbReference type="AlphaFoldDB" id="A0A915PEB2"/>
<feature type="compositionally biased region" description="Polar residues" evidence="1">
    <location>
        <begin position="56"/>
        <end position="70"/>
    </location>
</feature>
<evidence type="ECO:0000313" key="3">
    <source>
        <dbReference type="WBParaSite" id="sdigi.contig126.g4860.t1"/>
    </source>
</evidence>
<feature type="compositionally biased region" description="Low complexity" evidence="1">
    <location>
        <begin position="12"/>
        <end position="22"/>
    </location>
</feature>
<dbReference type="WBParaSite" id="sdigi.contig126.g4860.t1">
    <property type="protein sequence ID" value="sdigi.contig126.g4860.t1"/>
    <property type="gene ID" value="sdigi.contig126.g4860"/>
</dbReference>